<sequence length="70" mass="7660">MANNPATTRQRARSPAWALPSAPGQRATGSVRTTWFLGVVRACGRPSSSVSKRAWRGRSCVPMPRPRTPR</sequence>
<protein>
    <submittedName>
        <fullName evidence="2">Uncharacterized protein</fullName>
    </submittedName>
</protein>
<organism evidence="2 3">
    <name type="scientific">Candidatus Magnetobacterium bavaricum</name>
    <dbReference type="NCBI Taxonomy" id="29290"/>
    <lineage>
        <taxon>Bacteria</taxon>
        <taxon>Pseudomonadati</taxon>
        <taxon>Nitrospirota</taxon>
        <taxon>Thermodesulfovibrionia</taxon>
        <taxon>Thermodesulfovibrionales</taxon>
        <taxon>Candidatus Magnetobacteriaceae</taxon>
        <taxon>Candidatus Magnetobacterium</taxon>
    </lineage>
</organism>
<proteinExistence type="predicted"/>
<gene>
    <name evidence="2" type="ORF">MBAV_003329</name>
</gene>
<feature type="region of interest" description="Disordered" evidence="1">
    <location>
        <begin position="1"/>
        <end position="28"/>
    </location>
</feature>
<reference evidence="2 3" key="1">
    <citation type="submission" date="2015-02" db="EMBL/GenBank/DDBJ databases">
        <title>Single-cell genomics of uncultivated deep-branching MTB reveals a conserved set of magnetosome genes.</title>
        <authorList>
            <person name="Kolinko S."/>
            <person name="Richter M."/>
            <person name="Glockner F.O."/>
            <person name="Brachmann A."/>
            <person name="Schuler D."/>
        </authorList>
    </citation>
    <scope>NUCLEOTIDE SEQUENCE [LARGE SCALE GENOMIC DNA]</scope>
    <source>
        <strain evidence="2">TM-1</strain>
    </source>
</reference>
<dbReference type="AlphaFoldDB" id="A0A0F3GRE4"/>
<dbReference type="Proteomes" id="UP000033423">
    <property type="component" value="Unassembled WGS sequence"/>
</dbReference>
<accession>A0A0F3GRE4</accession>
<evidence type="ECO:0000313" key="3">
    <source>
        <dbReference type="Proteomes" id="UP000033423"/>
    </source>
</evidence>
<name>A0A0F3GRE4_9BACT</name>
<comment type="caution">
    <text evidence="2">The sequence shown here is derived from an EMBL/GenBank/DDBJ whole genome shotgun (WGS) entry which is preliminary data.</text>
</comment>
<keyword evidence="3" id="KW-1185">Reference proteome</keyword>
<dbReference type="EMBL" id="LACI01001434">
    <property type="protein sequence ID" value="KJU84476.1"/>
    <property type="molecule type" value="Genomic_DNA"/>
</dbReference>
<evidence type="ECO:0000313" key="2">
    <source>
        <dbReference type="EMBL" id="KJU84476.1"/>
    </source>
</evidence>
<evidence type="ECO:0000256" key="1">
    <source>
        <dbReference type="SAM" id="MobiDB-lite"/>
    </source>
</evidence>